<dbReference type="KEGG" id="vg:5176475"/>
<protein>
    <submittedName>
        <fullName evidence="1">Ecob115</fullName>
    </submittedName>
</protein>
<dbReference type="OrthoDB" id="5636at10239"/>
<reference evidence="2" key="4">
    <citation type="submission" date="2013-04" db="EMBL/GenBank/DDBJ databases">
        <authorList>
            <person name="Chen J."/>
            <person name="Hu Y."/>
            <person name="Yin Y."/>
            <person name="Wang B."/>
            <person name="Zhu Y."/>
        </authorList>
    </citation>
    <scope>NUCLEOTIDE SEQUENCE</scope>
    <source>
        <strain evidence="2">Unioasis 1</strain>
    </source>
</reference>
<evidence type="ECO:0000313" key="3">
    <source>
        <dbReference type="Proteomes" id="UP000214344"/>
    </source>
</evidence>
<reference evidence="1 3" key="3">
    <citation type="journal article" date="2007" name="Virology">
        <title>Genome sequence and organization of a nucleopolyhedrovirus that infects the tea looper caterpillar, Ectropis obliqua.</title>
        <authorList>
            <person name="Ma X.C."/>
            <person name="Shang J.Y."/>
            <person name="Yang Z.N."/>
            <person name="Bao Y.Y."/>
            <person name="Xiao Q."/>
            <person name="Zhang C.X."/>
        </authorList>
    </citation>
    <scope>NUCLEOTIDE SEQUENCE [LARGE SCALE GENOMIC DNA]</scope>
    <source>
        <strain evidence="1 3">A1</strain>
    </source>
</reference>
<proteinExistence type="predicted"/>
<organism evidence="1 3">
    <name type="scientific">Ectropis obliqua nucleopolyhedrovirus</name>
    <dbReference type="NCBI Taxonomy" id="59376"/>
    <lineage>
        <taxon>Viruses</taxon>
        <taxon>Viruses incertae sedis</taxon>
        <taxon>Naldaviricetes</taxon>
        <taxon>Lefavirales</taxon>
        <taxon>Baculoviridae</taxon>
        <taxon>Alphabaculovirus</taxon>
        <taxon>Alphabaculovirus ecobliquae</taxon>
    </lineage>
</organism>
<name>A0EZ18_9ABAC</name>
<dbReference type="EMBL" id="DQ837165">
    <property type="protein sequence ID" value="ABI35798.1"/>
    <property type="molecule type" value="Genomic_DNA"/>
</dbReference>
<evidence type="ECO:0000313" key="2">
    <source>
        <dbReference type="EMBL" id="AGS47958.1"/>
    </source>
</evidence>
<accession>A0EZ18</accession>
<reference evidence="1" key="2">
    <citation type="submission" date="2006-07" db="EMBL/GenBank/DDBJ databases">
        <authorList>
            <person name="Zhang C.-X."/>
            <person name="Yang Z.-N."/>
            <person name="Ma X.-C."/>
            <person name="Xiao Q."/>
        </authorList>
    </citation>
    <scope>NUCLEOTIDE SEQUENCE</scope>
    <source>
        <strain evidence="1">A1</strain>
    </source>
</reference>
<evidence type="ECO:0000313" key="1">
    <source>
        <dbReference type="EMBL" id="ABI35798.1"/>
    </source>
</evidence>
<keyword evidence="3" id="KW-1185">Reference proteome</keyword>
<dbReference type="Proteomes" id="UP000214344">
    <property type="component" value="Segment"/>
</dbReference>
<dbReference type="RefSeq" id="YP_874308.1">
    <property type="nucleotide sequence ID" value="NC_008586.1"/>
</dbReference>
<dbReference type="EMBL" id="KC960018">
    <property type="protein sequence ID" value="AGS47958.1"/>
    <property type="molecule type" value="Genomic_DNA"/>
</dbReference>
<sequence length="374" mass="44040">MKNNGDCNDNGQRRGSRTSARLNTIKKVNYRERCASKKSGNEKVLQQQFANYIVNLPKIKRCLKYDVTAFAQLKSNRPITSVNRARIIVNYFLKRCLNSSKMSSMKLYNITDFVKCAMQTEFWDEGLFLWFKMACVPKDKWNNVIVKNEIGKIIMYIMAYVWKNVQWYGVTKNFRYFLYLIFKCMFANMDSGINQYYVLQIIKAMLNKITPANRDSEQYLSSYVCHCVIALQNVLIRNLHVLVYTPVLLKNIINLLLTKKVKIFNNIANMIIQMCTSVIEYGDRLPMYDKFVLQYDYSVPDDLHDEKICRDTIVLINYYQGVYETDAKVKNYKKYLMENINTKKQRWLTFDPNESRVSMENVIADDYDKLAATN</sequence>
<gene>
    <name evidence="2" type="ORF">wdlz-06GM125</name>
</gene>
<reference evidence="1 3" key="1">
    <citation type="journal article" date="2006" name="J. Microbiol.">
        <title>Morphological, phylogenetic and biological characteristics of Ectropis obliqua single-nucleocapsid nucleopolyhedrovirus.</title>
        <authorList>
            <person name="Ma X.C."/>
            <person name="Xu H.J."/>
            <person name="Tang M.J."/>
            <person name="Xiao Q."/>
            <person name="Hong J."/>
            <person name="Zhang C.X."/>
        </authorList>
    </citation>
    <scope>NUCLEOTIDE SEQUENCE [LARGE SCALE GENOMIC DNA]</scope>
    <source>
        <strain evidence="1 3">A1</strain>
    </source>
</reference>